<dbReference type="OrthoDB" id="9793253at2"/>
<dbReference type="KEGG" id="gpi:GPICK_16200"/>
<sequence>MSDTCCTAGLMPPQGVHLDEGVRLLYGLSKDQLVDIIVDSAKNWLAHDGLWFQAIETTHGMEAAMDADREAWRRFTVIEAQRIMARLGIEPGGGIPALVECLKHRLYARLNLQQSVEVSATRALFQMVECRVQVARKRKGLPDFPCKSVGIVEYAEFARTVDPRIETRCVACPPDPHPDYFWCAWEFTLRDA</sequence>
<dbReference type="Proteomes" id="UP000057609">
    <property type="component" value="Chromosome"/>
</dbReference>
<accession>A0A0B5BDB0</accession>
<dbReference type="EMBL" id="CP009788">
    <property type="protein sequence ID" value="AJE04708.1"/>
    <property type="molecule type" value="Genomic_DNA"/>
</dbReference>
<reference evidence="1 2" key="1">
    <citation type="journal article" date="2015" name="Genome Announc.">
        <title>Complete Genome of Geobacter pickeringii G13T, a Metal-Reducing Isolate from Sedimentary Kaolin Deposits.</title>
        <authorList>
            <person name="Badalamenti J.P."/>
            <person name="Bond D.R."/>
        </authorList>
    </citation>
    <scope>NUCLEOTIDE SEQUENCE [LARGE SCALE GENOMIC DNA]</scope>
    <source>
        <strain evidence="1 2">G13</strain>
    </source>
</reference>
<evidence type="ECO:0008006" key="3">
    <source>
        <dbReference type="Google" id="ProtNLM"/>
    </source>
</evidence>
<dbReference type="HOGENOM" id="CLU_116203_0_0_7"/>
<protein>
    <recommendedName>
        <fullName evidence="3">Cytosolic protein</fullName>
    </recommendedName>
</protein>
<evidence type="ECO:0000313" key="1">
    <source>
        <dbReference type="EMBL" id="AJE04708.1"/>
    </source>
</evidence>
<dbReference type="RefSeq" id="WP_039744948.1">
    <property type="nucleotide sequence ID" value="NZ_CP009788.1"/>
</dbReference>
<dbReference type="STRING" id="345632.GPICK_16200"/>
<gene>
    <name evidence="1" type="ORF">GPICK_16200</name>
</gene>
<name>A0A0B5BDB0_9BACT</name>
<dbReference type="Pfam" id="PF19620">
    <property type="entry name" value="DUF6125"/>
    <property type="match status" value="1"/>
</dbReference>
<proteinExistence type="predicted"/>
<dbReference type="AlphaFoldDB" id="A0A0B5BDB0"/>
<organism evidence="1 2">
    <name type="scientific">Geobacter pickeringii</name>
    <dbReference type="NCBI Taxonomy" id="345632"/>
    <lineage>
        <taxon>Bacteria</taxon>
        <taxon>Pseudomonadati</taxon>
        <taxon>Thermodesulfobacteriota</taxon>
        <taxon>Desulfuromonadia</taxon>
        <taxon>Geobacterales</taxon>
        <taxon>Geobacteraceae</taxon>
        <taxon>Geobacter</taxon>
    </lineage>
</organism>
<evidence type="ECO:0000313" key="2">
    <source>
        <dbReference type="Proteomes" id="UP000057609"/>
    </source>
</evidence>
<keyword evidence="2" id="KW-1185">Reference proteome</keyword>